<feature type="domain" description="DUF4455" evidence="2">
    <location>
        <begin position="140"/>
        <end position="541"/>
    </location>
</feature>
<dbReference type="Pfam" id="PF14643">
    <property type="entry name" value="DUF4455"/>
    <property type="match status" value="1"/>
</dbReference>
<feature type="region of interest" description="Disordered" evidence="1">
    <location>
        <begin position="1"/>
        <end position="31"/>
    </location>
</feature>
<dbReference type="AlphaFoldDB" id="A0AAD5UDR4"/>
<feature type="compositionally biased region" description="Basic and acidic residues" evidence="1">
    <location>
        <begin position="12"/>
        <end position="29"/>
    </location>
</feature>
<name>A0AAD5UDR4_9FUNG</name>
<dbReference type="InterPro" id="IPR028089">
    <property type="entry name" value="DUF4455"/>
</dbReference>
<dbReference type="Proteomes" id="UP001210925">
    <property type="component" value="Unassembled WGS sequence"/>
</dbReference>
<comment type="caution">
    <text evidence="3">The sequence shown here is derived from an EMBL/GenBank/DDBJ whole genome shotgun (WGS) entry which is preliminary data.</text>
</comment>
<gene>
    <name evidence="3" type="ORF">HK103_006580</name>
</gene>
<organism evidence="3 4">
    <name type="scientific">Boothiomyces macroporosus</name>
    <dbReference type="NCBI Taxonomy" id="261099"/>
    <lineage>
        <taxon>Eukaryota</taxon>
        <taxon>Fungi</taxon>
        <taxon>Fungi incertae sedis</taxon>
        <taxon>Chytridiomycota</taxon>
        <taxon>Chytridiomycota incertae sedis</taxon>
        <taxon>Chytridiomycetes</taxon>
        <taxon>Rhizophydiales</taxon>
        <taxon>Terramycetaceae</taxon>
        <taxon>Boothiomyces</taxon>
    </lineage>
</organism>
<keyword evidence="4" id="KW-1185">Reference proteome</keyword>
<reference evidence="3" key="1">
    <citation type="submission" date="2020-05" db="EMBL/GenBank/DDBJ databases">
        <title>Phylogenomic resolution of chytrid fungi.</title>
        <authorList>
            <person name="Stajich J.E."/>
            <person name="Amses K."/>
            <person name="Simmons R."/>
            <person name="Seto K."/>
            <person name="Myers J."/>
            <person name="Bonds A."/>
            <person name="Quandt C.A."/>
            <person name="Barry K."/>
            <person name="Liu P."/>
            <person name="Grigoriev I."/>
            <person name="Longcore J.E."/>
            <person name="James T.Y."/>
        </authorList>
    </citation>
    <scope>NUCLEOTIDE SEQUENCE</scope>
    <source>
        <strain evidence="3">PLAUS21</strain>
    </source>
</reference>
<dbReference type="EMBL" id="JADGKB010000070">
    <property type="protein sequence ID" value="KAJ3255211.1"/>
    <property type="molecule type" value="Genomic_DNA"/>
</dbReference>
<evidence type="ECO:0000259" key="2">
    <source>
        <dbReference type="Pfam" id="PF14643"/>
    </source>
</evidence>
<sequence length="567" mass="66341">MPPKSGKKGKKQSAEASKEEQSNSKKADALKMPSVIRRNYLPRTYSGHNLLYSSNLTGIAGRIQKSIHTLVWHHPREMNEFPPLVPLEYETEMKLLDIIMGDDPLNEATAVQDDQKKRAQLAESGLKEALWQAGKKRVTLQERHNAIIIAMQDTIQKVAQEYNDRFKTAMEGFLKIWLEYADYNSTTINSVDVDLARHSLHNFETIKQVFESKTKKLITILMDLEKSLEVIENERAKKLGSTLLKAADQLKKLNFQRHDAIDQVLKEESLAINTILLDNRESIYEYVYDFHKLLQVMHDKTRKKFQEANSNWQKVRWDSIYPIFSSQVRMVYDIDIARFYSDYNAKFEENVRYGLNHVLRLMENYDDRHLAENYSEWLKHMDSGIEMQRKTIDDFLSNLNLIEKEMAVKMSKLYFFWYSKLHEVNPDSEVEIIQFVKTLSKDEEIQQGKRASISLLSKAKINCFIKRMIMEFLSCLSCTKFGYFEAQLIEVEVEVSKQLHDISTHYDEIMETAEKTFQADLLALQNEFKESNIPKKVQKIKEHHQVLAESIFDLTKVYMSGSKNLWK</sequence>
<evidence type="ECO:0000256" key="1">
    <source>
        <dbReference type="SAM" id="MobiDB-lite"/>
    </source>
</evidence>
<protein>
    <recommendedName>
        <fullName evidence="2">DUF4455 domain-containing protein</fullName>
    </recommendedName>
</protein>
<evidence type="ECO:0000313" key="3">
    <source>
        <dbReference type="EMBL" id="KAJ3255211.1"/>
    </source>
</evidence>
<proteinExistence type="predicted"/>
<evidence type="ECO:0000313" key="4">
    <source>
        <dbReference type="Proteomes" id="UP001210925"/>
    </source>
</evidence>
<feature type="compositionally biased region" description="Basic residues" evidence="1">
    <location>
        <begin position="1"/>
        <end position="11"/>
    </location>
</feature>
<accession>A0AAD5UDR4</accession>